<evidence type="ECO:0000313" key="2">
    <source>
        <dbReference type="Proteomes" id="UP000789941"/>
    </source>
</evidence>
<accession>A0A5E4LN02</accession>
<gene>
    <name evidence="1" type="ORF">LFW2832_00372</name>
</gene>
<protein>
    <submittedName>
        <fullName evidence="1">Uncharacterized protein</fullName>
    </submittedName>
</protein>
<comment type="caution">
    <text evidence="1">The sequence shown here is derived from an EMBL/GenBank/DDBJ whole genome shotgun (WGS) entry which is preliminary data.</text>
</comment>
<name>A0A5E4LN02_9ARCH</name>
<proteinExistence type="predicted"/>
<evidence type="ECO:0000313" key="1">
    <source>
        <dbReference type="EMBL" id="VVC03440.1"/>
    </source>
</evidence>
<dbReference type="EMBL" id="CABMJJ010000007">
    <property type="protein sequence ID" value="VVC03440.1"/>
    <property type="molecule type" value="Genomic_DNA"/>
</dbReference>
<sequence length="342" mass="39770">MHKSSFIYVMLCKHNMNRITFTEDENKILILLLSGKKTMKQFKKYCFDVGILTRKKGKTPRQNSQGTSQILYRKNIGLVSKLESEKWIILNAENGRRSPNSTISLNFNKFYRSWVNRFYQSGEEMPIGIKGGVKRDIFYSRPALFDLDLMKPLFFHKRKWMFPSVYGFFNLCLAFRVPSGASEGPILNSFIQEALFQTQLTKIQTSQSKFIEQYLIASEQVKQQITQQALSKDSTQQPFSTMALAAACHIYGTKKADIHYQTGQEDRLIPLSEKDLKKEPIKVGYPWASILHQGVLLRYPQRKLREVLEYATLKDVNVNLFFEPEPILQIYQVLGKFIAWFK</sequence>
<organism evidence="1 2">
    <name type="scientific">Candidatus Bilamarchaeum dharawalense</name>
    <dbReference type="NCBI Taxonomy" id="2885759"/>
    <lineage>
        <taxon>Archaea</taxon>
        <taxon>Candidatus Micrarchaeota</taxon>
        <taxon>Candidatus Micrarchaeia</taxon>
        <taxon>Candidatus Anstonellales</taxon>
        <taxon>Candidatus Bilamarchaeaceae</taxon>
        <taxon>Candidatus Bilamarchaeum</taxon>
    </lineage>
</organism>
<dbReference type="Proteomes" id="UP000789941">
    <property type="component" value="Unassembled WGS sequence"/>
</dbReference>
<dbReference type="AlphaFoldDB" id="A0A5E4LN02"/>
<reference evidence="1 2" key="1">
    <citation type="submission" date="2019-08" db="EMBL/GenBank/DDBJ databases">
        <authorList>
            <person name="Vazquez-Campos X."/>
        </authorList>
    </citation>
    <scope>NUCLEOTIDE SEQUENCE [LARGE SCALE GENOMIC DNA]</scope>
    <source>
        <strain evidence="1">LFW-283_2</strain>
    </source>
</reference>